<dbReference type="EMBL" id="MVIM01000009">
    <property type="protein sequence ID" value="ORB63864.1"/>
    <property type="molecule type" value="Genomic_DNA"/>
</dbReference>
<dbReference type="AlphaFoldDB" id="A0A1X0JLZ4"/>
<reference evidence="2 3" key="1">
    <citation type="submission" date="2017-02" db="EMBL/GenBank/DDBJ databases">
        <title>The new phylogeny of genus Mycobacterium.</title>
        <authorList>
            <person name="Tortoli E."/>
            <person name="Trovato A."/>
            <person name="Cirillo D.M."/>
        </authorList>
    </citation>
    <scope>NUCLEOTIDE SEQUENCE [LARGE SCALE GENOMIC DNA]</scope>
    <source>
        <strain evidence="2 3">DSM 44338</strain>
    </source>
</reference>
<dbReference type="NCBIfam" id="TIGR04529">
    <property type="entry name" value="MTB_hemophore"/>
    <property type="match status" value="1"/>
</dbReference>
<comment type="caution">
    <text evidence="2">The sequence shown here is derived from an EMBL/GenBank/DDBJ whole genome shotgun (WGS) entry which is preliminary data.</text>
</comment>
<protein>
    <submittedName>
        <fullName evidence="2">Hemophore-related protein</fullName>
    </submittedName>
</protein>
<name>A0A1X0JLZ4_9MYCO</name>
<evidence type="ECO:0000313" key="2">
    <source>
        <dbReference type="EMBL" id="ORB63864.1"/>
    </source>
</evidence>
<proteinExistence type="predicted"/>
<gene>
    <name evidence="2" type="ORF">BST47_17645</name>
</gene>
<feature type="chain" id="PRO_5039628760" evidence="1">
    <location>
        <begin position="24"/>
        <end position="109"/>
    </location>
</feature>
<keyword evidence="1" id="KW-0732">Signal</keyword>
<keyword evidence="3" id="KW-1185">Reference proteome</keyword>
<dbReference type="GO" id="GO:0020037">
    <property type="term" value="F:heme binding"/>
    <property type="evidence" value="ECO:0007669"/>
    <property type="project" value="InterPro"/>
</dbReference>
<dbReference type="Proteomes" id="UP000192411">
    <property type="component" value="Unassembled WGS sequence"/>
</dbReference>
<sequence length="109" mass="11296">MLTSPLKTLVITAIGGAALSLTAGLGVASADPIIDTTCSYPQVMAALSSENPALAEKFNANPLAGVMLSTFLSAPPGERVQLVQEYQATPWGQKYFGAMASIANTCNNY</sequence>
<organism evidence="2 3">
    <name type="scientific">Mycolicibacterium tusciae</name>
    <dbReference type="NCBI Taxonomy" id="75922"/>
    <lineage>
        <taxon>Bacteria</taxon>
        <taxon>Bacillati</taxon>
        <taxon>Actinomycetota</taxon>
        <taxon>Actinomycetes</taxon>
        <taxon>Mycobacteriales</taxon>
        <taxon>Mycobacteriaceae</taxon>
        <taxon>Mycolicibacterium</taxon>
    </lineage>
</organism>
<dbReference type="InterPro" id="IPR032407">
    <property type="entry name" value="MHB"/>
</dbReference>
<accession>A0A1X0JLZ4</accession>
<dbReference type="OrthoDB" id="4563701at2"/>
<feature type="signal peptide" evidence="1">
    <location>
        <begin position="1"/>
        <end position="23"/>
    </location>
</feature>
<evidence type="ECO:0000313" key="3">
    <source>
        <dbReference type="Proteomes" id="UP000192411"/>
    </source>
</evidence>
<dbReference type="RefSeq" id="WP_083126843.1">
    <property type="nucleotide sequence ID" value="NZ_MVIM01000009.1"/>
</dbReference>
<evidence type="ECO:0000256" key="1">
    <source>
        <dbReference type="SAM" id="SignalP"/>
    </source>
</evidence>